<feature type="transmembrane region" description="Helical" evidence="9">
    <location>
        <begin position="55"/>
        <end position="76"/>
    </location>
</feature>
<dbReference type="PANTHER" id="PTHR30574">
    <property type="entry name" value="INNER MEMBRANE PROTEIN YEDE"/>
    <property type="match status" value="1"/>
</dbReference>
<comment type="subcellular location">
    <subcellularLocation>
        <location evidence="1">Cell inner membrane</location>
        <topology evidence="1">Multi-pass membrane protein</topology>
    </subcellularLocation>
</comment>
<dbReference type="Pfam" id="PF04143">
    <property type="entry name" value="Sulf_transp"/>
    <property type="match status" value="1"/>
</dbReference>
<dbReference type="RefSeq" id="WP_308297940.1">
    <property type="nucleotide sequence ID" value="NZ_FXYY01000005.1"/>
</dbReference>
<evidence type="ECO:0000256" key="6">
    <source>
        <dbReference type="ARBA" id="ARBA00022989"/>
    </source>
</evidence>
<evidence type="ECO:0000256" key="8">
    <source>
        <dbReference type="ARBA" id="ARBA00035655"/>
    </source>
</evidence>
<gene>
    <name evidence="10" type="ORF">BLIN9172_01227</name>
</gene>
<keyword evidence="3" id="KW-1003">Cell membrane</keyword>
<dbReference type="GO" id="GO:0005886">
    <property type="term" value="C:plasma membrane"/>
    <property type="evidence" value="ECO:0007669"/>
    <property type="project" value="UniProtKB-SubCell"/>
</dbReference>
<organism evidence="10 11">
    <name type="scientific">Brevibacterium linens ATCC 9172</name>
    <dbReference type="NCBI Taxonomy" id="1255617"/>
    <lineage>
        <taxon>Bacteria</taxon>
        <taxon>Bacillati</taxon>
        <taxon>Actinomycetota</taxon>
        <taxon>Actinomycetes</taxon>
        <taxon>Micrococcales</taxon>
        <taxon>Brevibacteriaceae</taxon>
        <taxon>Brevibacterium</taxon>
    </lineage>
</organism>
<keyword evidence="5 9" id="KW-0812">Transmembrane</keyword>
<evidence type="ECO:0000256" key="7">
    <source>
        <dbReference type="ARBA" id="ARBA00023136"/>
    </source>
</evidence>
<feature type="transmembrane region" description="Helical" evidence="9">
    <location>
        <begin position="212"/>
        <end position="231"/>
    </location>
</feature>
<feature type="transmembrane region" description="Helical" evidence="9">
    <location>
        <begin position="166"/>
        <end position="183"/>
    </location>
</feature>
<proteinExistence type="inferred from homology"/>
<feature type="transmembrane region" description="Helical" evidence="9">
    <location>
        <begin position="300"/>
        <end position="324"/>
    </location>
</feature>
<comment type="similarity">
    <text evidence="8">Belongs to the TsuA/YedE (TC 9.B.102) family.</text>
</comment>
<keyword evidence="7 9" id="KW-0472">Membrane</keyword>
<evidence type="ECO:0000256" key="5">
    <source>
        <dbReference type="ARBA" id="ARBA00022692"/>
    </source>
</evidence>
<evidence type="ECO:0000313" key="10">
    <source>
        <dbReference type="EMBL" id="SMX76199.1"/>
    </source>
</evidence>
<feature type="transmembrane region" description="Helical" evidence="9">
    <location>
        <begin position="88"/>
        <end position="107"/>
    </location>
</feature>
<sequence length="368" mass="38940">MEGCCSSCISVIQRKQCHDHYWACCRPDPRVRLPARSILRHRAFRDLTLTGNTRWFSALIVLVAVHSIGLFLLNSFGVITLEAEPFPWLASIVGGLIFGWAMVYAGGCATGTYYRAGEGLVGSWFALIFYALFSAVMKLGPLAGFTEGIRGITLDNGSLQASTGNSPWVFVAVISAVAIWLTVHHKRKLKAPMATLPPRKTGLAHLLTEKRWNPFATAVVIGIIATIAWPLSAATGRNSGLGITTPSANLAGYLTTGDTQLIDWGVMLVIGILVGSFIAAKASGEFRVRVPDKGTIIKSIIGGIGMGVGAAIAGGCIAGNAMVSTAQFEYQGWVSMVFMIVGSGIAAKVSIKPKKSQAAAPAAESRTV</sequence>
<accession>A0A2H1ILV5</accession>
<evidence type="ECO:0000256" key="1">
    <source>
        <dbReference type="ARBA" id="ARBA00004429"/>
    </source>
</evidence>
<feature type="transmembrane region" description="Helical" evidence="9">
    <location>
        <begin position="261"/>
        <end position="280"/>
    </location>
</feature>
<feature type="transmembrane region" description="Helical" evidence="9">
    <location>
        <begin position="330"/>
        <end position="347"/>
    </location>
</feature>
<evidence type="ECO:0000256" key="3">
    <source>
        <dbReference type="ARBA" id="ARBA00022475"/>
    </source>
</evidence>
<dbReference type="AlphaFoldDB" id="A0A2H1ILV5"/>
<evidence type="ECO:0000313" key="11">
    <source>
        <dbReference type="Proteomes" id="UP000234641"/>
    </source>
</evidence>
<keyword evidence="2" id="KW-0813">Transport</keyword>
<reference evidence="10 11" key="1">
    <citation type="submission" date="2017-03" db="EMBL/GenBank/DDBJ databases">
        <authorList>
            <person name="Afonso C.L."/>
            <person name="Miller P.J."/>
            <person name="Scott M.A."/>
            <person name="Spackman E."/>
            <person name="Goraichik I."/>
            <person name="Dimitrov K.M."/>
            <person name="Suarez D.L."/>
            <person name="Swayne D.E."/>
        </authorList>
    </citation>
    <scope>NUCLEOTIDE SEQUENCE [LARGE SCALE GENOMIC DNA]</scope>
    <source>
        <strain evidence="10 11">ATCC 9172</strain>
    </source>
</reference>
<keyword evidence="6 9" id="KW-1133">Transmembrane helix</keyword>
<name>A0A2H1ILV5_BRELN</name>
<dbReference type="Proteomes" id="UP000234641">
    <property type="component" value="Unassembled WGS sequence"/>
</dbReference>
<evidence type="ECO:0000256" key="9">
    <source>
        <dbReference type="SAM" id="Phobius"/>
    </source>
</evidence>
<evidence type="ECO:0000256" key="2">
    <source>
        <dbReference type="ARBA" id="ARBA00022448"/>
    </source>
</evidence>
<dbReference type="InterPro" id="IPR007272">
    <property type="entry name" value="Sulf_transp_TsuA/YedE"/>
</dbReference>
<protein>
    <submittedName>
        <fullName evidence="10">Uncharacterized protein</fullName>
    </submittedName>
</protein>
<keyword evidence="4" id="KW-0997">Cell inner membrane</keyword>
<dbReference type="PANTHER" id="PTHR30574:SF1">
    <property type="entry name" value="SULPHUR TRANSPORT DOMAIN-CONTAINING PROTEIN"/>
    <property type="match status" value="1"/>
</dbReference>
<feature type="transmembrane region" description="Helical" evidence="9">
    <location>
        <begin position="119"/>
        <end position="137"/>
    </location>
</feature>
<dbReference type="EMBL" id="FXYY01000005">
    <property type="protein sequence ID" value="SMX76199.1"/>
    <property type="molecule type" value="Genomic_DNA"/>
</dbReference>
<evidence type="ECO:0000256" key="4">
    <source>
        <dbReference type="ARBA" id="ARBA00022519"/>
    </source>
</evidence>